<dbReference type="NCBIfam" id="TIGR00229">
    <property type="entry name" value="sensory_box"/>
    <property type="match status" value="1"/>
</dbReference>
<comment type="catalytic activity">
    <reaction evidence="2">
        <text>2 GTP = 3',3'-c-di-GMP + 2 diphosphate</text>
        <dbReference type="Rhea" id="RHEA:24898"/>
        <dbReference type="ChEBI" id="CHEBI:33019"/>
        <dbReference type="ChEBI" id="CHEBI:37565"/>
        <dbReference type="ChEBI" id="CHEBI:58805"/>
        <dbReference type="EC" id="2.7.7.65"/>
    </reaction>
</comment>
<keyword evidence="6" id="KW-1185">Reference proteome</keyword>
<dbReference type="PROSITE" id="PS50887">
    <property type="entry name" value="GGDEF"/>
    <property type="match status" value="1"/>
</dbReference>
<name>A0ABS2U9G7_9LEPT</name>
<protein>
    <recommendedName>
        <fullName evidence="1">diguanylate cyclase</fullName>
        <ecNumber evidence="1">2.7.7.65</ecNumber>
    </recommendedName>
</protein>
<dbReference type="InterPro" id="IPR050469">
    <property type="entry name" value="Diguanylate_Cyclase"/>
</dbReference>
<dbReference type="Pfam" id="PF00990">
    <property type="entry name" value="GGDEF"/>
    <property type="match status" value="1"/>
</dbReference>
<evidence type="ECO:0000256" key="2">
    <source>
        <dbReference type="ARBA" id="ARBA00034247"/>
    </source>
</evidence>
<dbReference type="InterPro" id="IPR013655">
    <property type="entry name" value="PAS_fold_3"/>
</dbReference>
<dbReference type="Pfam" id="PF08447">
    <property type="entry name" value="PAS_3"/>
    <property type="match status" value="1"/>
</dbReference>
<feature type="domain" description="PAS" evidence="3">
    <location>
        <begin position="26"/>
        <end position="77"/>
    </location>
</feature>
<dbReference type="Gene3D" id="3.30.450.20">
    <property type="entry name" value="PAS domain"/>
    <property type="match status" value="1"/>
</dbReference>
<dbReference type="Gene3D" id="3.30.70.270">
    <property type="match status" value="1"/>
</dbReference>
<dbReference type="PANTHER" id="PTHR45138:SF9">
    <property type="entry name" value="DIGUANYLATE CYCLASE DGCM-RELATED"/>
    <property type="match status" value="1"/>
</dbReference>
<dbReference type="PROSITE" id="PS50112">
    <property type="entry name" value="PAS"/>
    <property type="match status" value="1"/>
</dbReference>
<dbReference type="PANTHER" id="PTHR45138">
    <property type="entry name" value="REGULATORY COMPONENTS OF SENSORY TRANSDUCTION SYSTEM"/>
    <property type="match status" value="1"/>
</dbReference>
<proteinExistence type="predicted"/>
<reference evidence="5 6" key="1">
    <citation type="submission" date="2021-02" db="EMBL/GenBank/DDBJ databases">
        <title>Leptospira ainlahdjerensis sp. nov., Leptospira ainazelensis sp. nov., Leptospira abararensis sp. nov. and Leptospira chreensis sp. nov., four new species isolated from water sources in Algeria.</title>
        <authorList>
            <person name="Amara Korba A."/>
            <person name="Kainiu M."/>
            <person name="Vincent A.T."/>
            <person name="Mariet J.-F."/>
            <person name="Veyrier F.J."/>
            <person name="Goarant C."/>
            <person name="Picardeau M."/>
        </authorList>
    </citation>
    <scope>NUCLEOTIDE SEQUENCE [LARGE SCALE GENOMIC DNA]</scope>
    <source>
        <strain evidence="5 6">201903070</strain>
    </source>
</reference>
<dbReference type="SMART" id="SM00267">
    <property type="entry name" value="GGDEF"/>
    <property type="match status" value="1"/>
</dbReference>
<accession>A0ABS2U9G7</accession>
<dbReference type="InterPro" id="IPR000014">
    <property type="entry name" value="PAS"/>
</dbReference>
<evidence type="ECO:0000313" key="6">
    <source>
        <dbReference type="Proteomes" id="UP000724686"/>
    </source>
</evidence>
<dbReference type="SMART" id="SM00091">
    <property type="entry name" value="PAS"/>
    <property type="match status" value="1"/>
</dbReference>
<evidence type="ECO:0000259" key="4">
    <source>
        <dbReference type="PROSITE" id="PS50887"/>
    </source>
</evidence>
<evidence type="ECO:0000259" key="3">
    <source>
        <dbReference type="PROSITE" id="PS50112"/>
    </source>
</evidence>
<evidence type="ECO:0000313" key="5">
    <source>
        <dbReference type="EMBL" id="MBM9577012.1"/>
    </source>
</evidence>
<feature type="domain" description="GGDEF" evidence="4">
    <location>
        <begin position="171"/>
        <end position="303"/>
    </location>
</feature>
<gene>
    <name evidence="5" type="ORF">JWG45_07575</name>
</gene>
<dbReference type="NCBIfam" id="TIGR00254">
    <property type="entry name" value="GGDEF"/>
    <property type="match status" value="1"/>
</dbReference>
<dbReference type="InterPro" id="IPR035965">
    <property type="entry name" value="PAS-like_dom_sf"/>
</dbReference>
<dbReference type="InterPro" id="IPR000160">
    <property type="entry name" value="GGDEF_dom"/>
</dbReference>
<dbReference type="EMBL" id="JAFFPU010000029">
    <property type="protein sequence ID" value="MBM9577012.1"/>
    <property type="molecule type" value="Genomic_DNA"/>
</dbReference>
<dbReference type="SUPFAM" id="SSF55073">
    <property type="entry name" value="Nucleotide cyclase"/>
    <property type="match status" value="1"/>
</dbReference>
<sequence>MNYKDEYNLEKFYQYSLDLFSIQRLDGIVISVNPSFERILGWPPEILLGKTPFDLLHPDDVETIQEFAKLDTGIPRASIQNRCRCADGTYKYFAWTGYPDLEAGLVYITGRDITELVESNKKIGELARELKEANDRLFEQASTDPLTNLKNRRAFDEDLNKLIAFSEGKRKFLSLLMIDVDHFKNYNDCFGHPAGDEVLTTISQLLSKSLGGEDVLARYGGEEFIIALPDQNEETAREVAERLVQVVRNFPWDRIPVTISIGIATMQVTREESKKTIDLINEADNALYESKTKGRNRSTHFRSIGGL</sequence>
<dbReference type="SUPFAM" id="SSF55785">
    <property type="entry name" value="PYP-like sensor domain (PAS domain)"/>
    <property type="match status" value="1"/>
</dbReference>
<dbReference type="EC" id="2.7.7.65" evidence="1"/>
<dbReference type="RefSeq" id="WP_205279153.1">
    <property type="nucleotide sequence ID" value="NZ_JAFFPU010000029.1"/>
</dbReference>
<dbReference type="InterPro" id="IPR029787">
    <property type="entry name" value="Nucleotide_cyclase"/>
</dbReference>
<evidence type="ECO:0000256" key="1">
    <source>
        <dbReference type="ARBA" id="ARBA00012528"/>
    </source>
</evidence>
<dbReference type="Proteomes" id="UP000724686">
    <property type="component" value="Unassembled WGS sequence"/>
</dbReference>
<dbReference type="InterPro" id="IPR043128">
    <property type="entry name" value="Rev_trsase/Diguanyl_cyclase"/>
</dbReference>
<dbReference type="CDD" id="cd00130">
    <property type="entry name" value="PAS"/>
    <property type="match status" value="1"/>
</dbReference>
<dbReference type="CDD" id="cd01949">
    <property type="entry name" value="GGDEF"/>
    <property type="match status" value="1"/>
</dbReference>
<comment type="caution">
    <text evidence="5">The sequence shown here is derived from an EMBL/GenBank/DDBJ whole genome shotgun (WGS) entry which is preliminary data.</text>
</comment>
<organism evidence="5 6">
    <name type="scientific">Leptospira ainlahdjerensis</name>
    <dbReference type="NCBI Taxonomy" id="2810033"/>
    <lineage>
        <taxon>Bacteria</taxon>
        <taxon>Pseudomonadati</taxon>
        <taxon>Spirochaetota</taxon>
        <taxon>Spirochaetia</taxon>
        <taxon>Leptospirales</taxon>
        <taxon>Leptospiraceae</taxon>
        <taxon>Leptospira</taxon>
    </lineage>
</organism>